<accession>A0A855YAN0</accession>
<gene>
    <name evidence="3" type="ORF">DET54_101162</name>
    <name evidence="2" type="ORF">DET56_103523</name>
</gene>
<evidence type="ECO:0000313" key="3">
    <source>
        <dbReference type="EMBL" id="RAJ02967.1"/>
    </source>
</evidence>
<evidence type="ECO:0000313" key="4">
    <source>
        <dbReference type="Proteomes" id="UP000247078"/>
    </source>
</evidence>
<keyword evidence="1" id="KW-0812">Transmembrane</keyword>
<reference evidence="2 4" key="1">
    <citation type="submission" date="2018-05" db="EMBL/GenBank/DDBJ databases">
        <title>Freshwater and sediment microbial communities from various areas in North America, analyzing microbe dynamics in response to fracking.</title>
        <authorList>
            <person name="Lamendella R."/>
        </authorList>
    </citation>
    <scope>NUCLEOTIDE SEQUENCE [LARGE SCALE GENOMIC DNA]</scope>
    <source>
        <strain evidence="2 4">DB-3</strain>
        <strain evidence="3 5">NG-13</strain>
    </source>
</reference>
<dbReference type="EMBL" id="QLLI01000001">
    <property type="protein sequence ID" value="RAJ02967.1"/>
    <property type="molecule type" value="Genomic_DNA"/>
</dbReference>
<feature type="transmembrane region" description="Helical" evidence="1">
    <location>
        <begin position="38"/>
        <end position="59"/>
    </location>
</feature>
<protein>
    <submittedName>
        <fullName evidence="2">Uncharacterized protein</fullName>
    </submittedName>
</protein>
<dbReference type="Proteomes" id="UP000247078">
    <property type="component" value="Unassembled WGS sequence"/>
</dbReference>
<keyword evidence="1" id="KW-1133">Transmembrane helix</keyword>
<dbReference type="EMBL" id="QGTZ01000003">
    <property type="protein sequence ID" value="PWW43475.1"/>
    <property type="molecule type" value="Genomic_DNA"/>
</dbReference>
<evidence type="ECO:0000256" key="1">
    <source>
        <dbReference type="SAM" id="Phobius"/>
    </source>
</evidence>
<evidence type="ECO:0000313" key="2">
    <source>
        <dbReference type="EMBL" id="PWW43475.1"/>
    </source>
</evidence>
<dbReference type="AlphaFoldDB" id="A0A855YAN0"/>
<organism evidence="2 4">
    <name type="scientific">Paenibacillus pabuli</name>
    <dbReference type="NCBI Taxonomy" id="1472"/>
    <lineage>
        <taxon>Bacteria</taxon>
        <taxon>Bacillati</taxon>
        <taxon>Bacillota</taxon>
        <taxon>Bacilli</taxon>
        <taxon>Bacillales</taxon>
        <taxon>Paenibacillaceae</taxon>
        <taxon>Paenibacillus</taxon>
    </lineage>
</organism>
<dbReference type="Proteomes" id="UP000248827">
    <property type="component" value="Unassembled WGS sequence"/>
</dbReference>
<keyword evidence="1" id="KW-0472">Membrane</keyword>
<keyword evidence="5" id="KW-1185">Reference proteome</keyword>
<sequence>MKTFPPLSVFNGMKIRKRLCISRSVDRYMEEMAMKKKIISIVLAIWVLMIVLSVVFLFLPRTIHLDGVGVKYRLGEENRELEQMVHINMDGKRYLTTSGDYIFRGTIDIEGESFPVPEDQKALEIRFHKGYGSMAYINFGNGKTGIFVYGTLFVDRAFTKLTIAISEEDSSGEQRSRSWSSEDGLMLSMPATNRSEAIQLSNELMETYLGGYTLK</sequence>
<name>A0A855YAN0_9BACL</name>
<evidence type="ECO:0000313" key="5">
    <source>
        <dbReference type="Proteomes" id="UP000248827"/>
    </source>
</evidence>
<proteinExistence type="predicted"/>
<comment type="caution">
    <text evidence="2">The sequence shown here is derived from an EMBL/GenBank/DDBJ whole genome shotgun (WGS) entry which is preliminary data.</text>
</comment>